<dbReference type="AlphaFoldDB" id="A0A7D9L1M5"/>
<feature type="non-terminal residue" evidence="2">
    <location>
        <position position="1"/>
    </location>
</feature>
<accession>A0A7D9L1M5</accession>
<organism evidence="2 3">
    <name type="scientific">Paramuricea clavata</name>
    <name type="common">Red gorgonian</name>
    <name type="synonym">Violescent sea-whip</name>
    <dbReference type="NCBI Taxonomy" id="317549"/>
    <lineage>
        <taxon>Eukaryota</taxon>
        <taxon>Metazoa</taxon>
        <taxon>Cnidaria</taxon>
        <taxon>Anthozoa</taxon>
        <taxon>Octocorallia</taxon>
        <taxon>Malacalcyonacea</taxon>
        <taxon>Plexauridae</taxon>
        <taxon>Paramuricea</taxon>
    </lineage>
</organism>
<name>A0A7D9L1M5_PARCT</name>
<dbReference type="EMBL" id="CACRXK020012771">
    <property type="protein sequence ID" value="CAB4023969.1"/>
    <property type="molecule type" value="Genomic_DNA"/>
</dbReference>
<gene>
    <name evidence="2" type="ORF">PACLA_8A024675</name>
</gene>
<feature type="region of interest" description="Disordered" evidence="1">
    <location>
        <begin position="1"/>
        <end position="31"/>
    </location>
</feature>
<evidence type="ECO:0000313" key="3">
    <source>
        <dbReference type="Proteomes" id="UP001152795"/>
    </source>
</evidence>
<reference evidence="2" key="1">
    <citation type="submission" date="2020-04" db="EMBL/GenBank/DDBJ databases">
        <authorList>
            <person name="Alioto T."/>
            <person name="Alioto T."/>
            <person name="Gomez Garrido J."/>
        </authorList>
    </citation>
    <scope>NUCLEOTIDE SEQUENCE</scope>
    <source>
        <strain evidence="2">A484AB</strain>
    </source>
</reference>
<protein>
    <submittedName>
        <fullName evidence="2">Uncharacterized protein</fullName>
    </submittedName>
</protein>
<evidence type="ECO:0000313" key="2">
    <source>
        <dbReference type="EMBL" id="CAB4023969.1"/>
    </source>
</evidence>
<comment type="caution">
    <text evidence="2">The sequence shown here is derived from an EMBL/GenBank/DDBJ whole genome shotgun (WGS) entry which is preliminary data.</text>
</comment>
<keyword evidence="3" id="KW-1185">Reference proteome</keyword>
<proteinExistence type="predicted"/>
<evidence type="ECO:0000256" key="1">
    <source>
        <dbReference type="SAM" id="MobiDB-lite"/>
    </source>
</evidence>
<sequence length="85" mass="10042">FQTFRRVLDSEMKATHREGKSLAENRTRREKEAITDDDEGLLWSKGLLGDKTAQSLVYTIYFYIHPRSLRKTKSFKFPTRNLISF</sequence>
<dbReference type="Proteomes" id="UP001152795">
    <property type="component" value="Unassembled WGS sequence"/>
</dbReference>